<keyword evidence="2" id="KW-1185">Reference proteome</keyword>
<evidence type="ECO:0000313" key="2">
    <source>
        <dbReference type="Proteomes" id="UP001595704"/>
    </source>
</evidence>
<evidence type="ECO:0000313" key="1">
    <source>
        <dbReference type="EMBL" id="MFC3637792.1"/>
    </source>
</evidence>
<comment type="caution">
    <text evidence="1">The sequence shown here is derived from an EMBL/GenBank/DDBJ whole genome shotgun (WGS) entry which is preliminary data.</text>
</comment>
<protein>
    <submittedName>
        <fullName evidence="1">Uncharacterized protein</fullName>
    </submittedName>
</protein>
<dbReference type="Proteomes" id="UP001595704">
    <property type="component" value="Unassembled WGS sequence"/>
</dbReference>
<sequence length="70" mass="8329">MAGNKRWQWGLTWDQIDRNHVLRKPTSKSNGEEWAEHDLRQYPDVIVELNRIPKHERVDPVVVDESSRLP</sequence>
<dbReference type="RefSeq" id="WP_191317801.1">
    <property type="nucleotide sequence ID" value="NZ_BNCG01000001.1"/>
</dbReference>
<dbReference type="EMBL" id="JBHRYC010000050">
    <property type="protein sequence ID" value="MFC3637792.1"/>
    <property type="molecule type" value="Genomic_DNA"/>
</dbReference>
<reference evidence="2" key="1">
    <citation type="journal article" date="2019" name="Int. J. Syst. Evol. Microbiol.">
        <title>The Global Catalogue of Microorganisms (GCM) 10K type strain sequencing project: providing services to taxonomists for standard genome sequencing and annotation.</title>
        <authorList>
            <consortium name="The Broad Institute Genomics Platform"/>
            <consortium name="The Broad Institute Genome Sequencing Center for Infectious Disease"/>
            <person name="Wu L."/>
            <person name="Ma J."/>
        </authorList>
    </citation>
    <scope>NUCLEOTIDE SEQUENCE [LARGE SCALE GENOMIC DNA]</scope>
    <source>
        <strain evidence="2">KCTC 42282</strain>
    </source>
</reference>
<proteinExistence type="predicted"/>
<accession>A0ABV7UH18</accession>
<gene>
    <name evidence="1" type="ORF">ACFONL_10455</name>
</gene>
<organism evidence="1 2">
    <name type="scientific">Camelimonas fluminis</name>
    <dbReference type="NCBI Taxonomy" id="1576911"/>
    <lineage>
        <taxon>Bacteria</taxon>
        <taxon>Pseudomonadati</taxon>
        <taxon>Pseudomonadota</taxon>
        <taxon>Alphaproteobacteria</taxon>
        <taxon>Hyphomicrobiales</taxon>
        <taxon>Chelatococcaceae</taxon>
        <taxon>Camelimonas</taxon>
    </lineage>
</organism>
<name>A0ABV7UH18_9HYPH</name>